<dbReference type="NCBIfam" id="NF047658">
    <property type="entry name" value="HYC_CC_PP"/>
    <property type="match status" value="1"/>
</dbReference>
<evidence type="ECO:0000313" key="2">
    <source>
        <dbReference type="Proteomes" id="UP000198379"/>
    </source>
</evidence>
<dbReference type="InterPro" id="IPR058512">
    <property type="entry name" value="DUF8199"/>
</dbReference>
<dbReference type="InterPro" id="IPR058060">
    <property type="entry name" value="HYC_CC_PP"/>
</dbReference>
<dbReference type="EMBL" id="FZNY01000004">
    <property type="protein sequence ID" value="SNR91517.1"/>
    <property type="molecule type" value="Genomic_DNA"/>
</dbReference>
<accession>A0A239A7C0</accession>
<protein>
    <submittedName>
        <fullName evidence="1">Uncharacterized protein</fullName>
    </submittedName>
</protein>
<sequence length="125" mass="14159">MACVVIFTTMSFTVDMHFCGDTLVDVALFKEAKNCGMEMAMNTSTSTEMKGMSCCHDEQIVSIGQDDLKPSFQQMDVEQQNFVLAFYDSYLQLFSPLDIHEIPFNGYPPPEIVTDIVILHEQFLI</sequence>
<dbReference type="Proteomes" id="UP000198379">
    <property type="component" value="Unassembled WGS sequence"/>
</dbReference>
<name>A0A239A7C0_9FLAO</name>
<evidence type="ECO:0000313" key="1">
    <source>
        <dbReference type="EMBL" id="SNR91517.1"/>
    </source>
</evidence>
<gene>
    <name evidence="1" type="ORF">SAMN06265376_104205</name>
</gene>
<reference evidence="1 2" key="1">
    <citation type="submission" date="2017-06" db="EMBL/GenBank/DDBJ databases">
        <authorList>
            <person name="Kim H.J."/>
            <person name="Triplett B.A."/>
        </authorList>
    </citation>
    <scope>NUCLEOTIDE SEQUENCE [LARGE SCALE GENOMIC DNA]</scope>
    <source>
        <strain evidence="1 2">DSM 25597</strain>
    </source>
</reference>
<proteinExistence type="predicted"/>
<dbReference type="AlphaFoldDB" id="A0A239A7C0"/>
<dbReference type="Pfam" id="PF26622">
    <property type="entry name" value="DUF8199"/>
    <property type="match status" value="1"/>
</dbReference>
<organism evidence="1 2">
    <name type="scientific">Dokdonia pacifica</name>
    <dbReference type="NCBI Taxonomy" id="1627892"/>
    <lineage>
        <taxon>Bacteria</taxon>
        <taxon>Pseudomonadati</taxon>
        <taxon>Bacteroidota</taxon>
        <taxon>Flavobacteriia</taxon>
        <taxon>Flavobacteriales</taxon>
        <taxon>Flavobacteriaceae</taxon>
        <taxon>Dokdonia</taxon>
    </lineage>
</organism>
<keyword evidence="2" id="KW-1185">Reference proteome</keyword>